<name>A0ABS2FC92_9CLOT</name>
<dbReference type="CDD" id="cd01539">
    <property type="entry name" value="PBP1_GGBP"/>
    <property type="match status" value="1"/>
</dbReference>
<dbReference type="PROSITE" id="PS51257">
    <property type="entry name" value="PROKAR_LIPOPROTEIN"/>
    <property type="match status" value="1"/>
</dbReference>
<keyword evidence="2" id="KW-0813">Transport</keyword>
<keyword evidence="5" id="KW-0732">Signal</keyword>
<keyword evidence="3" id="KW-0762">Sugar transport</keyword>
<keyword evidence="12" id="KW-1185">Reference proteome</keyword>
<dbReference type="InterPro" id="IPR050555">
    <property type="entry name" value="Bact_Solute-Bind_Prot2"/>
</dbReference>
<gene>
    <name evidence="11" type="ORF">H6A19_00860</name>
</gene>
<sequence>MFKRVNEITLIIILIGCSFIGCSNNIGAKTEKSNELKIGITVYKQEDKFISCITNTIEEYVIKKENETKSKITINVTDAKGNSTLQNSQVDKFLSENYDIICVNIVDRTSASVIINKAKKYDVPVIFFNREPVEEDINLWDKVYYIGAKAERSGSIQGEIVLDEYNKNNSGVDKNNDGKIQYVMLEGEPEHQDSLIRTESTIKKLTNFGIEVEKLASDSANWQSSQAYEKTTQWINEFGNKIEVVFSNNDDMALGAISAFENANIKLEDRPIIVGIDGIPEALNCIKEGTLKGTVFNDYIGQAEMMIDISYDLKYNEDSKLLKEFSNIRQFKTNYKKITSENVDNYIKNEELE</sequence>
<evidence type="ECO:0000256" key="6">
    <source>
        <dbReference type="ARBA" id="ARBA00022764"/>
    </source>
</evidence>
<evidence type="ECO:0000259" key="10">
    <source>
        <dbReference type="Pfam" id="PF13407"/>
    </source>
</evidence>
<evidence type="ECO:0000256" key="1">
    <source>
        <dbReference type="ARBA" id="ARBA00004196"/>
    </source>
</evidence>
<organism evidence="11 12">
    <name type="scientific">Clostridium saudiense</name>
    <dbReference type="NCBI Taxonomy" id="1414720"/>
    <lineage>
        <taxon>Bacteria</taxon>
        <taxon>Bacillati</taxon>
        <taxon>Bacillota</taxon>
        <taxon>Clostridia</taxon>
        <taxon>Eubacteriales</taxon>
        <taxon>Clostridiaceae</taxon>
        <taxon>Clostridium</taxon>
    </lineage>
</organism>
<evidence type="ECO:0000313" key="12">
    <source>
        <dbReference type="Proteomes" id="UP000767334"/>
    </source>
</evidence>
<accession>A0ABS2FC92</accession>
<feature type="domain" description="Periplasmic binding protein" evidence="10">
    <location>
        <begin position="38"/>
        <end position="313"/>
    </location>
</feature>
<dbReference type="Proteomes" id="UP000767334">
    <property type="component" value="Unassembled WGS sequence"/>
</dbReference>
<dbReference type="InterPro" id="IPR044085">
    <property type="entry name" value="MglB-like_PBP1"/>
</dbReference>
<evidence type="ECO:0000256" key="9">
    <source>
        <dbReference type="ARBA" id="ARBA00034344"/>
    </source>
</evidence>
<evidence type="ECO:0000256" key="2">
    <source>
        <dbReference type="ARBA" id="ARBA00022448"/>
    </source>
</evidence>
<keyword evidence="4" id="KW-0479">Metal-binding</keyword>
<comment type="caution">
    <text evidence="11">The sequence shown here is derived from an EMBL/GenBank/DDBJ whole genome shotgun (WGS) entry which is preliminary data.</text>
</comment>
<dbReference type="Pfam" id="PF13407">
    <property type="entry name" value="Peripla_BP_4"/>
    <property type="match status" value="1"/>
</dbReference>
<evidence type="ECO:0000313" key="11">
    <source>
        <dbReference type="EMBL" id="MBM6817899.1"/>
    </source>
</evidence>
<dbReference type="Gene3D" id="3.40.50.2300">
    <property type="match status" value="2"/>
</dbReference>
<protein>
    <recommendedName>
        <fullName evidence="9">D-galactose/methyl-galactoside binding periplasmic protein MglB</fullName>
    </recommendedName>
</protein>
<comment type="subcellular location">
    <subcellularLocation>
        <location evidence="1">Cell envelope</location>
    </subcellularLocation>
</comment>
<evidence type="ECO:0000256" key="8">
    <source>
        <dbReference type="ARBA" id="ARBA00034323"/>
    </source>
</evidence>
<keyword evidence="7" id="KW-0106">Calcium</keyword>
<dbReference type="EMBL" id="JACJLL010000003">
    <property type="protein sequence ID" value="MBM6817899.1"/>
    <property type="molecule type" value="Genomic_DNA"/>
</dbReference>
<dbReference type="InterPro" id="IPR025997">
    <property type="entry name" value="SBP_2_dom"/>
</dbReference>
<reference evidence="11 12" key="1">
    <citation type="journal article" date="2021" name="Sci. Rep.">
        <title>The distribution of antibiotic resistance genes in chicken gut microbiota commensals.</title>
        <authorList>
            <person name="Juricova H."/>
            <person name="Matiasovicova J."/>
            <person name="Kubasova T."/>
            <person name="Cejkova D."/>
            <person name="Rychlik I."/>
        </authorList>
    </citation>
    <scope>NUCLEOTIDE SEQUENCE [LARGE SCALE GENOMIC DNA]</scope>
    <source>
        <strain evidence="11 12">An435</strain>
    </source>
</reference>
<dbReference type="PANTHER" id="PTHR30036:SF2">
    <property type="entry name" value="D-GALACTOSE_METHYL-GALACTOSIDE BINDING PERIPLASMIC PROTEIN MGLB"/>
    <property type="match status" value="1"/>
</dbReference>
<dbReference type="PANTHER" id="PTHR30036">
    <property type="entry name" value="D-XYLOSE-BINDING PERIPLASMIC PROTEIN"/>
    <property type="match status" value="1"/>
</dbReference>
<dbReference type="SUPFAM" id="SSF53822">
    <property type="entry name" value="Periplasmic binding protein-like I"/>
    <property type="match status" value="1"/>
</dbReference>
<comment type="subunit">
    <text evidence="8">The ABC transporter complex is composed of one ATP-binding protein (MglA), two transmembrane proteins (MglC) and a solute-binding protein (MglB).</text>
</comment>
<evidence type="ECO:0000256" key="4">
    <source>
        <dbReference type="ARBA" id="ARBA00022723"/>
    </source>
</evidence>
<evidence type="ECO:0000256" key="5">
    <source>
        <dbReference type="ARBA" id="ARBA00022729"/>
    </source>
</evidence>
<evidence type="ECO:0000256" key="3">
    <source>
        <dbReference type="ARBA" id="ARBA00022597"/>
    </source>
</evidence>
<evidence type="ECO:0000256" key="7">
    <source>
        <dbReference type="ARBA" id="ARBA00022837"/>
    </source>
</evidence>
<dbReference type="InterPro" id="IPR028082">
    <property type="entry name" value="Peripla_BP_I"/>
</dbReference>
<keyword evidence="6" id="KW-0574">Periplasm</keyword>
<dbReference type="RefSeq" id="WP_195517295.1">
    <property type="nucleotide sequence ID" value="NZ_JACJLL010000003.1"/>
</dbReference>
<proteinExistence type="predicted"/>